<accession>A0A6N8EFD9</accession>
<dbReference type="Gene3D" id="3.40.50.300">
    <property type="entry name" value="P-loop containing nucleotide triphosphate hydrolases"/>
    <property type="match status" value="1"/>
</dbReference>
<name>A0A6N8EFD9_9GAMM</name>
<feature type="region of interest" description="Disordered" evidence="1">
    <location>
        <begin position="251"/>
        <end position="272"/>
    </location>
</feature>
<organism evidence="2 3">
    <name type="scientific">Allochromatium palmeri</name>
    <dbReference type="NCBI Taxonomy" id="231048"/>
    <lineage>
        <taxon>Bacteria</taxon>
        <taxon>Pseudomonadati</taxon>
        <taxon>Pseudomonadota</taxon>
        <taxon>Gammaproteobacteria</taxon>
        <taxon>Chromatiales</taxon>
        <taxon>Chromatiaceae</taxon>
        <taxon>Allochromatium</taxon>
    </lineage>
</organism>
<evidence type="ECO:0000256" key="1">
    <source>
        <dbReference type="SAM" id="MobiDB-lite"/>
    </source>
</evidence>
<keyword evidence="2" id="KW-0808">Transferase</keyword>
<dbReference type="SUPFAM" id="SSF52540">
    <property type="entry name" value="P-loop containing nucleoside triphosphate hydrolases"/>
    <property type="match status" value="1"/>
</dbReference>
<gene>
    <name evidence="2" type="ORF">GJ668_09105</name>
</gene>
<feature type="region of interest" description="Disordered" evidence="1">
    <location>
        <begin position="1"/>
        <end position="38"/>
    </location>
</feature>
<dbReference type="EMBL" id="WNKT01000016">
    <property type="protein sequence ID" value="MTW21257.1"/>
    <property type="molecule type" value="Genomic_DNA"/>
</dbReference>
<dbReference type="OrthoDB" id="7629357at2"/>
<dbReference type="Proteomes" id="UP000434044">
    <property type="component" value="Unassembled WGS sequence"/>
</dbReference>
<evidence type="ECO:0000313" key="3">
    <source>
        <dbReference type="Proteomes" id="UP000434044"/>
    </source>
</evidence>
<proteinExistence type="predicted"/>
<dbReference type="Pfam" id="PF13469">
    <property type="entry name" value="Sulfotransfer_3"/>
    <property type="match status" value="1"/>
</dbReference>
<feature type="compositionally biased region" description="Basic and acidic residues" evidence="1">
    <location>
        <begin position="7"/>
        <end position="21"/>
    </location>
</feature>
<sequence length="293" mass="32713">MQARIRHQFDGGDLPKLEPPRDRRHRPARRAMGVDSGAGQWPPPVRLIHHLACTGGTLISRCIAAQPDTWVLSEVDPLSPFVPGRFLPTDLIGLSRFGSPPADTETQIELFLAGLAVLYAQARRQGEHLVLREHSHGQFHFGEAVAERPTLRAIVGRVYPTRALVTVRHPFDTFLSLQDTGWVQHFSPPTLDEYARRVHAFLDAHAGCPLIRYEDFVADPAATMQRICEGLGLGYNPDFIESFSAIELSGDSGRHGDRISPRPRRAHPPTLEQEACASEAFQTLLDRLDYRLD</sequence>
<comment type="caution">
    <text evidence="2">The sequence shown here is derived from an EMBL/GenBank/DDBJ whole genome shotgun (WGS) entry which is preliminary data.</text>
</comment>
<keyword evidence="3" id="KW-1185">Reference proteome</keyword>
<dbReference type="AlphaFoldDB" id="A0A6N8EFD9"/>
<dbReference type="InterPro" id="IPR027417">
    <property type="entry name" value="P-loop_NTPase"/>
</dbReference>
<protein>
    <submittedName>
        <fullName evidence="2">Sulfotransferase family protein</fullName>
    </submittedName>
</protein>
<evidence type="ECO:0000313" key="2">
    <source>
        <dbReference type="EMBL" id="MTW21257.1"/>
    </source>
</evidence>
<dbReference type="GO" id="GO:0016740">
    <property type="term" value="F:transferase activity"/>
    <property type="evidence" value="ECO:0007669"/>
    <property type="project" value="UniProtKB-KW"/>
</dbReference>
<reference evidence="2 3" key="1">
    <citation type="submission" date="2019-11" db="EMBL/GenBank/DDBJ databases">
        <title>Whole-genome sequence of the anaerobic purple sulfur bacterium Allochromatium palmeri DSM 15591.</title>
        <authorList>
            <person name="Kyndt J.A."/>
            <person name="Meyer T.E."/>
        </authorList>
    </citation>
    <scope>NUCLEOTIDE SEQUENCE [LARGE SCALE GENOMIC DNA]</scope>
    <source>
        <strain evidence="2 3">DSM 15591</strain>
    </source>
</reference>